<gene>
    <name evidence="2" type="ORF">ARMGADRAFT_1090250</name>
</gene>
<evidence type="ECO:0000313" key="3">
    <source>
        <dbReference type="Proteomes" id="UP000217790"/>
    </source>
</evidence>
<feature type="region of interest" description="Disordered" evidence="1">
    <location>
        <begin position="64"/>
        <end position="157"/>
    </location>
</feature>
<keyword evidence="3" id="KW-1185">Reference proteome</keyword>
<feature type="compositionally biased region" description="Basic residues" evidence="1">
    <location>
        <begin position="66"/>
        <end position="75"/>
    </location>
</feature>
<accession>A0A2H3CTP0</accession>
<protein>
    <submittedName>
        <fullName evidence="2">Uncharacterized protein</fullName>
    </submittedName>
</protein>
<reference evidence="3" key="1">
    <citation type="journal article" date="2017" name="Nat. Ecol. Evol.">
        <title>Genome expansion and lineage-specific genetic innovations in the forest pathogenic fungi Armillaria.</title>
        <authorList>
            <person name="Sipos G."/>
            <person name="Prasanna A.N."/>
            <person name="Walter M.C."/>
            <person name="O'Connor E."/>
            <person name="Balint B."/>
            <person name="Krizsan K."/>
            <person name="Kiss B."/>
            <person name="Hess J."/>
            <person name="Varga T."/>
            <person name="Slot J."/>
            <person name="Riley R."/>
            <person name="Boka B."/>
            <person name="Rigling D."/>
            <person name="Barry K."/>
            <person name="Lee J."/>
            <person name="Mihaltcheva S."/>
            <person name="LaButti K."/>
            <person name="Lipzen A."/>
            <person name="Waldron R."/>
            <person name="Moloney N.M."/>
            <person name="Sperisen C."/>
            <person name="Kredics L."/>
            <person name="Vagvoelgyi C."/>
            <person name="Patrignani A."/>
            <person name="Fitzpatrick D."/>
            <person name="Nagy I."/>
            <person name="Doyle S."/>
            <person name="Anderson J.B."/>
            <person name="Grigoriev I.V."/>
            <person name="Gueldener U."/>
            <person name="Muensterkoetter M."/>
            <person name="Nagy L.G."/>
        </authorList>
    </citation>
    <scope>NUCLEOTIDE SEQUENCE [LARGE SCALE GENOMIC DNA]</scope>
    <source>
        <strain evidence="3">Ar21-2</strain>
    </source>
</reference>
<proteinExistence type="predicted"/>
<evidence type="ECO:0000256" key="1">
    <source>
        <dbReference type="SAM" id="MobiDB-lite"/>
    </source>
</evidence>
<dbReference type="EMBL" id="KZ293716">
    <property type="protein sequence ID" value="PBK82542.1"/>
    <property type="molecule type" value="Genomic_DNA"/>
</dbReference>
<feature type="compositionally biased region" description="Basic and acidic residues" evidence="1">
    <location>
        <begin position="109"/>
        <end position="118"/>
    </location>
</feature>
<dbReference type="InParanoid" id="A0A2H3CTP0"/>
<sequence length="194" mass="21443">MPKASTKLADPDGTEEIVRSEATTRYKVKPIDLDTLLPVRTERGDKNVVVKYYNTGEVEALEQRLKQAKVPKRTVTKTGGKISAETDFGDSVQASTSAPPLPGTSKGKKKEDSDESPSRAKNKGKSPVKQNDDVVSESGKTVPSSSKPKKSPVKKNYDYDEYEEDLMEDGMFDGMDSDDAAARCEYFILLKYMF</sequence>
<name>A0A2H3CTP0_ARMGA</name>
<organism evidence="2 3">
    <name type="scientific">Armillaria gallica</name>
    <name type="common">Bulbous honey fungus</name>
    <name type="synonym">Armillaria bulbosa</name>
    <dbReference type="NCBI Taxonomy" id="47427"/>
    <lineage>
        <taxon>Eukaryota</taxon>
        <taxon>Fungi</taxon>
        <taxon>Dikarya</taxon>
        <taxon>Basidiomycota</taxon>
        <taxon>Agaricomycotina</taxon>
        <taxon>Agaricomycetes</taxon>
        <taxon>Agaricomycetidae</taxon>
        <taxon>Agaricales</taxon>
        <taxon>Marasmiineae</taxon>
        <taxon>Physalacriaceae</taxon>
        <taxon>Armillaria</taxon>
    </lineage>
</organism>
<dbReference type="Proteomes" id="UP000217790">
    <property type="component" value="Unassembled WGS sequence"/>
</dbReference>
<feature type="region of interest" description="Disordered" evidence="1">
    <location>
        <begin position="1"/>
        <end position="21"/>
    </location>
</feature>
<evidence type="ECO:0000313" key="2">
    <source>
        <dbReference type="EMBL" id="PBK82542.1"/>
    </source>
</evidence>
<dbReference type="OrthoDB" id="2881925at2759"/>
<dbReference type="AlphaFoldDB" id="A0A2H3CTP0"/>